<evidence type="ECO:0000313" key="2">
    <source>
        <dbReference type="EMBL" id="KAL3355461.1"/>
    </source>
</evidence>
<dbReference type="Pfam" id="PF00646">
    <property type="entry name" value="F-box"/>
    <property type="match status" value="1"/>
</dbReference>
<dbReference type="PROSITE" id="PS50181">
    <property type="entry name" value="FBOX"/>
    <property type="match status" value="1"/>
</dbReference>
<dbReference type="AlphaFoldDB" id="A0ABD2TGX5"/>
<dbReference type="EMBL" id="JBJKTR010000011">
    <property type="protein sequence ID" value="KAL3355461.1"/>
    <property type="molecule type" value="Genomic_DNA"/>
</dbReference>
<name>A0ABD2TGX5_9SOLN</name>
<dbReference type="NCBIfam" id="TIGR01640">
    <property type="entry name" value="F_box_assoc_1"/>
    <property type="match status" value="1"/>
</dbReference>
<dbReference type="Proteomes" id="UP001627284">
    <property type="component" value="Unassembled WGS sequence"/>
</dbReference>
<dbReference type="InterPro" id="IPR017451">
    <property type="entry name" value="F-box-assoc_interact_dom"/>
</dbReference>
<evidence type="ECO:0000259" key="1">
    <source>
        <dbReference type="PROSITE" id="PS50181"/>
    </source>
</evidence>
<proteinExistence type="predicted"/>
<organism evidence="2 3">
    <name type="scientific">Solanum stoloniferum</name>
    <dbReference type="NCBI Taxonomy" id="62892"/>
    <lineage>
        <taxon>Eukaryota</taxon>
        <taxon>Viridiplantae</taxon>
        <taxon>Streptophyta</taxon>
        <taxon>Embryophyta</taxon>
        <taxon>Tracheophyta</taxon>
        <taxon>Spermatophyta</taxon>
        <taxon>Magnoliopsida</taxon>
        <taxon>eudicotyledons</taxon>
        <taxon>Gunneridae</taxon>
        <taxon>Pentapetalae</taxon>
        <taxon>asterids</taxon>
        <taxon>lamiids</taxon>
        <taxon>Solanales</taxon>
        <taxon>Solanaceae</taxon>
        <taxon>Solanoideae</taxon>
        <taxon>Solaneae</taxon>
        <taxon>Solanum</taxon>
    </lineage>
</organism>
<dbReference type="InterPro" id="IPR036047">
    <property type="entry name" value="F-box-like_dom_sf"/>
</dbReference>
<sequence length="456" mass="52768">AMEQKRKNNGEIANSFATKKQKTKKKANFMLSALLSPLFSLLTNNNFLSKLLGKKTPLKPSIDQLDVHDRVMVCVPEEILVNILSRLPVRFLLRFKCVSKFCSTLISDPYFTMKHLNRAKNDQDSQKLLINQRCPEDSIFSLYCCPLSPVQQVKDVQKLKLDCPSTLKPRHCMIHCCYNGLAIIEIRDKDRVKFLLWNPSIRESIVLPPLECPRDGGSRFGLGYDSSSCDYKILHMHQNVPGLEYPNEILALKDGSWRSIDEHPRANRRWFYAMDYLPFVHAAFHWLEVSINFFVVFSFDISNEVYREIPLSEEILSLRSGPNNVGISALEGMLCVHSNPFFTGKATFKVWILKEYGVKESWMPLLTIVIDTPYFNASPRYRFADGEVLFWCVNLETRGHTFRTVSRPFRSWPQWVTRGHTFWMVNRPFRSWPRCDTIQGGQAFTESLISPKSLSY</sequence>
<gene>
    <name evidence="2" type="ORF">AABB24_019504</name>
</gene>
<dbReference type="SMART" id="SM00256">
    <property type="entry name" value="FBOX"/>
    <property type="match status" value="1"/>
</dbReference>
<feature type="domain" description="F-box" evidence="1">
    <location>
        <begin position="69"/>
        <end position="116"/>
    </location>
</feature>
<dbReference type="InterPro" id="IPR050796">
    <property type="entry name" value="SCF_F-box_component"/>
</dbReference>
<feature type="non-terminal residue" evidence="2">
    <location>
        <position position="1"/>
    </location>
</feature>
<dbReference type="InterPro" id="IPR013187">
    <property type="entry name" value="F-box-assoc_dom_typ3"/>
</dbReference>
<dbReference type="PANTHER" id="PTHR31672:SF13">
    <property type="entry name" value="F-BOX PROTEIN CPR30-LIKE"/>
    <property type="match status" value="1"/>
</dbReference>
<comment type="caution">
    <text evidence="2">The sequence shown here is derived from an EMBL/GenBank/DDBJ whole genome shotgun (WGS) entry which is preliminary data.</text>
</comment>
<dbReference type="InterPro" id="IPR001810">
    <property type="entry name" value="F-box_dom"/>
</dbReference>
<dbReference type="Gene3D" id="1.20.1280.50">
    <property type="match status" value="1"/>
</dbReference>
<keyword evidence="3" id="KW-1185">Reference proteome</keyword>
<reference evidence="2 3" key="1">
    <citation type="submission" date="2024-05" db="EMBL/GenBank/DDBJ databases">
        <title>De novo assembly of an allotetraploid wild potato.</title>
        <authorList>
            <person name="Hosaka A.J."/>
        </authorList>
    </citation>
    <scope>NUCLEOTIDE SEQUENCE [LARGE SCALE GENOMIC DNA]</scope>
    <source>
        <tissue evidence="2">Young leaves</tissue>
    </source>
</reference>
<evidence type="ECO:0000313" key="3">
    <source>
        <dbReference type="Proteomes" id="UP001627284"/>
    </source>
</evidence>
<dbReference type="Pfam" id="PF08268">
    <property type="entry name" value="FBA_3"/>
    <property type="match status" value="1"/>
</dbReference>
<accession>A0ABD2TGX5</accession>
<protein>
    <recommendedName>
        <fullName evidence="1">F-box domain-containing protein</fullName>
    </recommendedName>
</protein>
<dbReference type="PANTHER" id="PTHR31672">
    <property type="entry name" value="BNACNNG10540D PROTEIN"/>
    <property type="match status" value="1"/>
</dbReference>
<dbReference type="SUPFAM" id="SSF81383">
    <property type="entry name" value="F-box domain"/>
    <property type="match status" value="1"/>
</dbReference>